<dbReference type="InterPro" id="IPR027474">
    <property type="entry name" value="L-asparaginase_N"/>
</dbReference>
<dbReference type="PANTHER" id="PTHR11707:SF28">
    <property type="entry name" value="60 KDA LYSOPHOSPHOLIPASE"/>
    <property type="match status" value="1"/>
</dbReference>
<keyword evidence="2" id="KW-0378">Hydrolase</keyword>
<dbReference type="InterPro" id="IPR006034">
    <property type="entry name" value="Asparaginase/glutaminase-like"/>
</dbReference>
<keyword evidence="3" id="KW-1185">Reference proteome</keyword>
<dbReference type="PANTHER" id="PTHR11707">
    <property type="entry name" value="L-ASPARAGINASE"/>
    <property type="match status" value="1"/>
</dbReference>
<dbReference type="InterPro" id="IPR036152">
    <property type="entry name" value="Asp/glu_Ase-like_sf"/>
</dbReference>
<dbReference type="PROSITE" id="PS51732">
    <property type="entry name" value="ASN_GLN_ASE_3"/>
    <property type="match status" value="1"/>
</dbReference>
<dbReference type="InterPro" id="IPR037152">
    <property type="entry name" value="L-asparaginase_N_sf"/>
</dbReference>
<comment type="caution">
    <text evidence="2">The sequence shown here is derived from an EMBL/GenBank/DDBJ whole genome shotgun (WGS) entry which is preliminary data.</text>
</comment>
<gene>
    <name evidence="2" type="ORF">SKC35_06800</name>
</gene>
<dbReference type="EC" id="3.5.1.1" evidence="2"/>
<name>A0ABW6D7J0_9BACT</name>
<dbReference type="Proteomes" id="UP001598112">
    <property type="component" value="Unassembled WGS sequence"/>
</dbReference>
<dbReference type="PIRSF" id="PIRSF001220">
    <property type="entry name" value="L-ASNase_gatD"/>
    <property type="match status" value="1"/>
</dbReference>
<evidence type="ECO:0000259" key="1">
    <source>
        <dbReference type="Pfam" id="PF00710"/>
    </source>
</evidence>
<proteinExistence type="predicted"/>
<organism evidence="2 3">
    <name type="scientific">Aquirufa originis</name>
    <dbReference type="NCBI Taxonomy" id="3096514"/>
    <lineage>
        <taxon>Bacteria</taxon>
        <taxon>Pseudomonadati</taxon>
        <taxon>Bacteroidota</taxon>
        <taxon>Cytophagia</taxon>
        <taxon>Cytophagales</taxon>
        <taxon>Flectobacillaceae</taxon>
        <taxon>Aquirufa</taxon>
    </lineage>
</organism>
<dbReference type="SUPFAM" id="SSF53774">
    <property type="entry name" value="Glutaminase/Asparaginase"/>
    <property type="match status" value="1"/>
</dbReference>
<dbReference type="EMBL" id="JBBKXY010000002">
    <property type="protein sequence ID" value="MFD3293389.1"/>
    <property type="molecule type" value="Genomic_DNA"/>
</dbReference>
<dbReference type="RefSeq" id="WP_377978640.1">
    <property type="nucleotide sequence ID" value="NZ_JBBKXY010000002.1"/>
</dbReference>
<accession>A0ABW6D7J0</accession>
<protein>
    <submittedName>
        <fullName evidence="2">Asparaginase domain-containing protein</fullName>
        <ecNumber evidence="2">3.5.1.1</ecNumber>
    </submittedName>
</protein>
<feature type="domain" description="L-asparaginase N-terminal" evidence="1">
    <location>
        <begin position="2"/>
        <end position="151"/>
    </location>
</feature>
<dbReference type="PIRSF" id="PIRSF500176">
    <property type="entry name" value="L_ASNase"/>
    <property type="match status" value="1"/>
</dbReference>
<sequence length="161" mass="17773">MIQIFVTGGTFDKEYNELNGSLFFKDTHLPEMLEKGRSRLDVSIDTLLMKDSLEFSDVDRQLISFACASAGANRILITHGTDTMVQTAQYLAAQNLAKTIVLTGAMIPYKFGSSDGMFNLGSALAFLQILEPGVYISMNGKIFATNNVRKNLEKGEFETIN</sequence>
<reference evidence="2 3" key="1">
    <citation type="submission" date="2024-03" db="EMBL/GenBank/DDBJ databases">
        <title>Aquirufa genome sequencing.</title>
        <authorList>
            <person name="Pitt A."/>
            <person name="Hahn M.W."/>
        </authorList>
    </citation>
    <scope>NUCLEOTIDE SEQUENCE [LARGE SCALE GENOMIC DNA]</scope>
    <source>
        <strain evidence="2 3">KTFRIE-69F</strain>
    </source>
</reference>
<evidence type="ECO:0000313" key="2">
    <source>
        <dbReference type="EMBL" id="MFD3293389.1"/>
    </source>
</evidence>
<dbReference type="GO" id="GO:0004067">
    <property type="term" value="F:asparaginase activity"/>
    <property type="evidence" value="ECO:0007669"/>
    <property type="project" value="UniProtKB-EC"/>
</dbReference>
<dbReference type="PRINTS" id="PR00139">
    <property type="entry name" value="ASNGLNASE"/>
</dbReference>
<dbReference type="Gene3D" id="3.40.50.1170">
    <property type="entry name" value="L-asparaginase, N-terminal domain"/>
    <property type="match status" value="1"/>
</dbReference>
<evidence type="ECO:0000313" key="3">
    <source>
        <dbReference type="Proteomes" id="UP001598112"/>
    </source>
</evidence>
<dbReference type="Pfam" id="PF00710">
    <property type="entry name" value="Asparaginase"/>
    <property type="match status" value="1"/>
</dbReference>